<keyword evidence="5 8" id="KW-0238">DNA-binding</keyword>
<evidence type="ECO:0000313" key="12">
    <source>
        <dbReference type="EMBL" id="WOL13788.1"/>
    </source>
</evidence>
<organism evidence="12 13">
    <name type="scientific">Canna indica</name>
    <name type="common">Indian-shot</name>
    <dbReference type="NCBI Taxonomy" id="4628"/>
    <lineage>
        <taxon>Eukaryota</taxon>
        <taxon>Viridiplantae</taxon>
        <taxon>Streptophyta</taxon>
        <taxon>Embryophyta</taxon>
        <taxon>Tracheophyta</taxon>
        <taxon>Spermatophyta</taxon>
        <taxon>Magnoliopsida</taxon>
        <taxon>Liliopsida</taxon>
        <taxon>Zingiberales</taxon>
        <taxon>Cannaceae</taxon>
        <taxon>Canna</taxon>
    </lineage>
</organism>
<evidence type="ECO:0000256" key="7">
    <source>
        <dbReference type="ARBA" id="ARBA00023242"/>
    </source>
</evidence>
<dbReference type="GO" id="GO:0003677">
    <property type="term" value="F:DNA binding"/>
    <property type="evidence" value="ECO:0007669"/>
    <property type="project" value="UniProtKB-UniRule"/>
</dbReference>
<dbReference type="Proteomes" id="UP001327560">
    <property type="component" value="Chromosome 7"/>
</dbReference>
<proteinExistence type="predicted"/>
<dbReference type="InterPro" id="IPR045174">
    <property type="entry name" value="Dof"/>
</dbReference>
<comment type="subcellular location">
    <subcellularLocation>
        <location evidence="8 9">Nucleus</location>
    </subcellularLocation>
</comment>
<evidence type="ECO:0000256" key="8">
    <source>
        <dbReference type="PROSITE-ProRule" id="PRU00071"/>
    </source>
</evidence>
<feature type="compositionally biased region" description="Low complexity" evidence="10">
    <location>
        <begin position="120"/>
        <end position="134"/>
    </location>
</feature>
<feature type="region of interest" description="Disordered" evidence="10">
    <location>
        <begin position="84"/>
        <end position="142"/>
    </location>
</feature>
<protein>
    <recommendedName>
        <fullName evidence="9">Dof zinc finger protein</fullName>
    </recommendedName>
</protein>
<accession>A0AAQ3KRP2</accession>
<evidence type="ECO:0000256" key="5">
    <source>
        <dbReference type="ARBA" id="ARBA00023125"/>
    </source>
</evidence>
<evidence type="ECO:0000256" key="10">
    <source>
        <dbReference type="SAM" id="MobiDB-lite"/>
    </source>
</evidence>
<comment type="function">
    <text evidence="9">Transcription factor that binds specifically to a 5'-AA[AG]G-3' consensus core sequence.</text>
</comment>
<keyword evidence="13" id="KW-1185">Reference proteome</keyword>
<dbReference type="GO" id="GO:0008270">
    <property type="term" value="F:zinc ion binding"/>
    <property type="evidence" value="ECO:0007669"/>
    <property type="project" value="UniProtKB-KW"/>
</dbReference>
<dbReference type="PANTHER" id="PTHR31992:SF298">
    <property type="entry name" value="DOF ZINC FINGER PROTEIN 4"/>
    <property type="match status" value="1"/>
</dbReference>
<feature type="domain" description="Dof-type" evidence="11">
    <location>
        <begin position="40"/>
        <end position="94"/>
    </location>
</feature>
<reference evidence="12 13" key="1">
    <citation type="submission" date="2023-10" db="EMBL/GenBank/DDBJ databases">
        <title>Chromosome-scale genome assembly provides insights into flower coloration mechanisms of Canna indica.</title>
        <authorList>
            <person name="Li C."/>
        </authorList>
    </citation>
    <scope>NUCLEOTIDE SEQUENCE [LARGE SCALE GENOMIC DNA]</scope>
    <source>
        <tissue evidence="12">Flower</tissue>
    </source>
</reference>
<sequence length="293" mass="30528">MQDFGTIPGLARRVLGAGGGGRLRGYSPPTAGQPQQQAPVKCPRCDSTNTKFCYYNNYNLAQPRHFCKSCRRYWTKGGVLRNVPVGGGCRKSKRSSSSSASSSKVAAGSNHKDHPPRHPSTITRSGSGSSGNSTLAAAEASTSGPFHKSTLVASRTDLKPDPTTSFDPAIAMEAPISQTAEAFPDTSAAAARTFTSLVSPATAPVILGFGNFFDPLQVPLSLPPQPNAEEDIGAQQGFTNQTSAAAGCGFAGMEWPSASVDPAIFDLAAAVDPAAAYWSHGHWGDADPALYLP</sequence>
<keyword evidence="3 9" id="KW-0862">Zinc</keyword>
<dbReference type="AlphaFoldDB" id="A0AAQ3KRP2"/>
<feature type="compositionally biased region" description="Low complexity" evidence="10">
    <location>
        <begin position="24"/>
        <end position="39"/>
    </location>
</feature>
<evidence type="ECO:0000256" key="6">
    <source>
        <dbReference type="ARBA" id="ARBA00023163"/>
    </source>
</evidence>
<evidence type="ECO:0000313" key="13">
    <source>
        <dbReference type="Proteomes" id="UP001327560"/>
    </source>
</evidence>
<dbReference type="PANTHER" id="PTHR31992">
    <property type="entry name" value="DOF ZINC FINGER PROTEIN DOF1.4-RELATED"/>
    <property type="match status" value="1"/>
</dbReference>
<keyword evidence="4 9" id="KW-0805">Transcription regulation</keyword>
<dbReference type="EMBL" id="CP136896">
    <property type="protein sequence ID" value="WOL13788.1"/>
    <property type="molecule type" value="Genomic_DNA"/>
</dbReference>
<keyword evidence="2 8" id="KW-0863">Zinc-finger</keyword>
<gene>
    <name evidence="12" type="ORF">Cni_G22567</name>
</gene>
<keyword evidence="7 8" id="KW-0539">Nucleus</keyword>
<feature type="compositionally biased region" description="Low complexity" evidence="10">
    <location>
        <begin position="95"/>
        <end position="109"/>
    </location>
</feature>
<feature type="region of interest" description="Disordered" evidence="10">
    <location>
        <begin position="18"/>
        <end position="41"/>
    </location>
</feature>
<dbReference type="GO" id="GO:0005634">
    <property type="term" value="C:nucleus"/>
    <property type="evidence" value="ECO:0007669"/>
    <property type="project" value="UniProtKB-SubCell"/>
</dbReference>
<dbReference type="Pfam" id="PF02701">
    <property type="entry name" value="Zn_ribbon_Dof"/>
    <property type="match status" value="1"/>
</dbReference>
<evidence type="ECO:0000256" key="4">
    <source>
        <dbReference type="ARBA" id="ARBA00023015"/>
    </source>
</evidence>
<evidence type="ECO:0000259" key="11">
    <source>
        <dbReference type="PROSITE" id="PS50884"/>
    </source>
</evidence>
<evidence type="ECO:0000256" key="1">
    <source>
        <dbReference type="ARBA" id="ARBA00022723"/>
    </source>
</evidence>
<dbReference type="PROSITE" id="PS01361">
    <property type="entry name" value="ZF_DOF_1"/>
    <property type="match status" value="1"/>
</dbReference>
<dbReference type="PROSITE" id="PS50884">
    <property type="entry name" value="ZF_DOF_2"/>
    <property type="match status" value="1"/>
</dbReference>
<evidence type="ECO:0000256" key="9">
    <source>
        <dbReference type="RuleBase" id="RU369094"/>
    </source>
</evidence>
<evidence type="ECO:0000256" key="2">
    <source>
        <dbReference type="ARBA" id="ARBA00022771"/>
    </source>
</evidence>
<dbReference type="InterPro" id="IPR003851">
    <property type="entry name" value="Znf_Dof"/>
</dbReference>
<keyword evidence="1 9" id="KW-0479">Metal-binding</keyword>
<dbReference type="GO" id="GO:0003700">
    <property type="term" value="F:DNA-binding transcription factor activity"/>
    <property type="evidence" value="ECO:0007669"/>
    <property type="project" value="UniProtKB-UniRule"/>
</dbReference>
<evidence type="ECO:0000256" key="3">
    <source>
        <dbReference type="ARBA" id="ARBA00022833"/>
    </source>
</evidence>
<keyword evidence="6 9" id="KW-0804">Transcription</keyword>
<name>A0AAQ3KRP2_9LILI</name>